<sequence>MSIVDKVKQMLGQHPDQAKKGTEKAGDMFDERTGGKHADRVDKVQDQAGNYIDREDGGGGRQS</sequence>
<organism evidence="2 3">
    <name type="scientific">Actinomadura darangshiensis</name>
    <dbReference type="NCBI Taxonomy" id="705336"/>
    <lineage>
        <taxon>Bacteria</taxon>
        <taxon>Bacillati</taxon>
        <taxon>Actinomycetota</taxon>
        <taxon>Actinomycetes</taxon>
        <taxon>Streptosporangiales</taxon>
        <taxon>Thermomonosporaceae</taxon>
        <taxon>Actinomadura</taxon>
    </lineage>
</organism>
<dbReference type="EMBL" id="SMKY01000164">
    <property type="protein sequence ID" value="TDD74763.1"/>
    <property type="molecule type" value="Genomic_DNA"/>
</dbReference>
<feature type="region of interest" description="Disordered" evidence="1">
    <location>
        <begin position="1"/>
        <end position="63"/>
    </location>
</feature>
<dbReference type="Proteomes" id="UP000295578">
    <property type="component" value="Unassembled WGS sequence"/>
</dbReference>
<gene>
    <name evidence="2" type="ORF">E1293_29220</name>
</gene>
<evidence type="ECO:0000313" key="3">
    <source>
        <dbReference type="Proteomes" id="UP000295578"/>
    </source>
</evidence>
<feature type="compositionally biased region" description="Basic and acidic residues" evidence="1">
    <location>
        <begin position="16"/>
        <end position="45"/>
    </location>
</feature>
<keyword evidence="3" id="KW-1185">Reference proteome</keyword>
<dbReference type="AlphaFoldDB" id="A0A4R5AQ33"/>
<protein>
    <submittedName>
        <fullName evidence="2">Antitoxin</fullName>
    </submittedName>
</protein>
<dbReference type="RefSeq" id="WP_132200705.1">
    <property type="nucleotide sequence ID" value="NZ_SMKY01000164.1"/>
</dbReference>
<feature type="compositionally biased region" description="Basic and acidic residues" evidence="1">
    <location>
        <begin position="52"/>
        <end position="63"/>
    </location>
</feature>
<evidence type="ECO:0000256" key="1">
    <source>
        <dbReference type="SAM" id="MobiDB-lite"/>
    </source>
</evidence>
<dbReference type="Pfam" id="PF14013">
    <property type="entry name" value="MT0933_antitox"/>
    <property type="match status" value="1"/>
</dbReference>
<reference evidence="2 3" key="1">
    <citation type="submission" date="2019-03" db="EMBL/GenBank/DDBJ databases">
        <title>Draft genome sequences of novel Actinobacteria.</title>
        <authorList>
            <person name="Sahin N."/>
            <person name="Ay H."/>
            <person name="Saygin H."/>
        </authorList>
    </citation>
    <scope>NUCLEOTIDE SEQUENCE [LARGE SCALE GENOMIC DNA]</scope>
    <source>
        <strain evidence="2 3">DSM 45941</strain>
    </source>
</reference>
<accession>A0A4R5AQ33</accession>
<proteinExistence type="predicted"/>
<dbReference type="OrthoDB" id="5125103at2"/>
<evidence type="ECO:0000313" key="2">
    <source>
        <dbReference type="EMBL" id="TDD74763.1"/>
    </source>
</evidence>
<dbReference type="InterPro" id="IPR028037">
    <property type="entry name" value="Antitoxin_Rv0909/MT0933"/>
</dbReference>
<name>A0A4R5AQ33_9ACTN</name>
<comment type="caution">
    <text evidence="2">The sequence shown here is derived from an EMBL/GenBank/DDBJ whole genome shotgun (WGS) entry which is preliminary data.</text>
</comment>